<accession>A0A432WHG2</accession>
<keyword evidence="3" id="KW-1185">Reference proteome</keyword>
<dbReference type="Pfam" id="PF10972">
    <property type="entry name" value="CsiV"/>
    <property type="match status" value="1"/>
</dbReference>
<dbReference type="AlphaFoldDB" id="A0A432WHG2"/>
<dbReference type="Proteomes" id="UP000287823">
    <property type="component" value="Unassembled WGS sequence"/>
</dbReference>
<dbReference type="InterPro" id="IPR021241">
    <property type="entry name" value="CsiV"/>
</dbReference>
<evidence type="ECO:0000313" key="2">
    <source>
        <dbReference type="EMBL" id="RUO33218.1"/>
    </source>
</evidence>
<evidence type="ECO:0008006" key="4">
    <source>
        <dbReference type="Google" id="ProtNLM"/>
    </source>
</evidence>
<comment type="caution">
    <text evidence="2">The sequence shown here is derived from an EMBL/GenBank/DDBJ whole genome shotgun (WGS) entry which is preliminary data.</text>
</comment>
<organism evidence="2 3">
    <name type="scientific">Aliidiomarina soli</name>
    <dbReference type="NCBI Taxonomy" id="1928574"/>
    <lineage>
        <taxon>Bacteria</taxon>
        <taxon>Pseudomonadati</taxon>
        <taxon>Pseudomonadota</taxon>
        <taxon>Gammaproteobacteria</taxon>
        <taxon>Alteromonadales</taxon>
        <taxon>Idiomarinaceae</taxon>
        <taxon>Aliidiomarina</taxon>
    </lineage>
</organism>
<evidence type="ECO:0000256" key="1">
    <source>
        <dbReference type="SAM" id="MobiDB-lite"/>
    </source>
</evidence>
<evidence type="ECO:0000313" key="3">
    <source>
        <dbReference type="Proteomes" id="UP000287823"/>
    </source>
</evidence>
<dbReference type="EMBL" id="PIPO01000003">
    <property type="protein sequence ID" value="RUO33218.1"/>
    <property type="molecule type" value="Genomic_DNA"/>
</dbReference>
<gene>
    <name evidence="2" type="ORF">CWE14_08320</name>
</gene>
<protein>
    <recommendedName>
        <fullName evidence="4">Peptidoglycan-binding protein, CsiV</fullName>
    </recommendedName>
</protein>
<feature type="region of interest" description="Disordered" evidence="1">
    <location>
        <begin position="307"/>
        <end position="326"/>
    </location>
</feature>
<proteinExistence type="predicted"/>
<name>A0A432WHG2_9GAMM</name>
<sequence length="427" mass="48796">MTTRYEETGLNAQRRTASSLTRSVRRSWLAFGFAKRSFSACLATLCASALLTSATAHANDQPGADLRWFEIEVLVFKQDPQRHADEEYFPLQLRPVPLRNHLDLLNDYRREQLAPALEIIPTCTEDDENHWFEVVQRLRILSEPAFITGQRQQISLCRDSIEEALITGAFGISGAAGSQRSQMREVAAQQINGEGGDIYSTESPFLMPTESFELNSLRQQLERQRGKSTLLHTSWRQPVYSRNQGRKIRLFGGQNYTSEYDYLGFAHDFDSVVADRSDNPNFLLQQQNAPLERIHSLLNLIEQGQTPFSRPDRQTAGLPERPANPPANLPQDVWEFDGLMHIYLVGNYLHIDGEFNLRDEVQVPLQATSLEAQANAALRQEEAAASFLRGYYFNQLRRVISHETHYFDHPNFGILVQIRRTDLSSRR</sequence>
<reference evidence="2 3" key="1">
    <citation type="journal article" date="2011" name="Front. Microbiol.">
        <title>Genomic signatures of strain selection and enhancement in Bacillus atrophaeus var. globigii, a historical biowarfare simulant.</title>
        <authorList>
            <person name="Gibbons H.S."/>
            <person name="Broomall S.M."/>
            <person name="McNew L.A."/>
            <person name="Daligault H."/>
            <person name="Chapman C."/>
            <person name="Bruce D."/>
            <person name="Karavis M."/>
            <person name="Krepps M."/>
            <person name="McGregor P.A."/>
            <person name="Hong C."/>
            <person name="Park K.H."/>
            <person name="Akmal A."/>
            <person name="Feldman A."/>
            <person name="Lin J.S."/>
            <person name="Chang W.E."/>
            <person name="Higgs B.W."/>
            <person name="Demirev P."/>
            <person name="Lindquist J."/>
            <person name="Liem A."/>
            <person name="Fochler E."/>
            <person name="Read T.D."/>
            <person name="Tapia R."/>
            <person name="Johnson S."/>
            <person name="Bishop-Lilly K.A."/>
            <person name="Detter C."/>
            <person name="Han C."/>
            <person name="Sozhamannan S."/>
            <person name="Rosenzweig C.N."/>
            <person name="Skowronski E.W."/>
        </authorList>
    </citation>
    <scope>NUCLEOTIDE SEQUENCE [LARGE SCALE GENOMIC DNA]</scope>
    <source>
        <strain evidence="2 3">Y4G10-17</strain>
    </source>
</reference>